<protein>
    <submittedName>
        <fullName evidence="1">Uncharacterized protein</fullName>
    </submittedName>
</protein>
<keyword evidence="2" id="KW-1185">Reference proteome</keyword>
<dbReference type="HOGENOM" id="CLU_3294324_0_0_10"/>
<evidence type="ECO:0000313" key="1">
    <source>
        <dbReference type="EMBL" id="EFM01202.1"/>
    </source>
</evidence>
<evidence type="ECO:0000313" key="2">
    <source>
        <dbReference type="Proteomes" id="UP000004394"/>
    </source>
</evidence>
<organism evidence="1 2">
    <name type="scientific">Hoylesella marshii DSM 16973 = JCM 13450</name>
    <dbReference type="NCBI Taxonomy" id="862515"/>
    <lineage>
        <taxon>Bacteria</taxon>
        <taxon>Pseudomonadati</taxon>
        <taxon>Bacteroidota</taxon>
        <taxon>Bacteroidia</taxon>
        <taxon>Bacteroidales</taxon>
        <taxon>Prevotellaceae</taxon>
        <taxon>Hoylesella</taxon>
    </lineage>
</organism>
<reference evidence="1" key="1">
    <citation type="submission" date="2010-07" db="EMBL/GenBank/DDBJ databases">
        <authorList>
            <person name="Muzny D."/>
            <person name="Qin X."/>
            <person name="Deng J."/>
            <person name="Jiang H."/>
            <person name="Liu Y."/>
            <person name="Qu J."/>
            <person name="Song X.-Z."/>
            <person name="Zhang L."/>
            <person name="Thornton R."/>
            <person name="Coyle M."/>
            <person name="Francisco L."/>
            <person name="Jackson L."/>
            <person name="Javaid M."/>
            <person name="Korchina V."/>
            <person name="Kovar C."/>
            <person name="Mata R."/>
            <person name="Mathew T."/>
            <person name="Ngo R."/>
            <person name="Nguyen L."/>
            <person name="Nguyen N."/>
            <person name="Okwuonu G."/>
            <person name="Ongeri F."/>
            <person name="Pham C."/>
            <person name="Simmons D."/>
            <person name="Wilczek-Boney K."/>
            <person name="Hale W."/>
            <person name="Jakkamsetti A."/>
            <person name="Pham P."/>
            <person name="Ruth R."/>
            <person name="San Lucas F."/>
            <person name="Warren J."/>
            <person name="Zhang J."/>
            <person name="Zhao Z."/>
            <person name="Zhou C."/>
            <person name="Zhu D."/>
            <person name="Lee S."/>
            <person name="Bess C."/>
            <person name="Blankenburg K."/>
            <person name="Forbes L."/>
            <person name="Fu Q."/>
            <person name="Gubbala S."/>
            <person name="Hirani K."/>
            <person name="Jayaseelan J.C."/>
            <person name="Lara F."/>
            <person name="Munidasa M."/>
            <person name="Palculict T."/>
            <person name="Patil S."/>
            <person name="Pu L.-L."/>
            <person name="Saada N."/>
            <person name="Tang L."/>
            <person name="Weissenberger G."/>
            <person name="Zhu Y."/>
            <person name="Hemphill L."/>
            <person name="Shang Y."/>
            <person name="Youmans B."/>
            <person name="Ayvaz T."/>
            <person name="Ross M."/>
            <person name="Santibanez J."/>
            <person name="Aqrawi P."/>
            <person name="Gross S."/>
            <person name="Joshi V."/>
            <person name="Fowler G."/>
            <person name="Nazareth L."/>
            <person name="Reid J."/>
            <person name="Worley K."/>
            <person name="Petrosino J."/>
            <person name="Highlander S."/>
            <person name="Gibbs R."/>
        </authorList>
    </citation>
    <scope>NUCLEOTIDE SEQUENCE [LARGE SCALE GENOMIC DNA]</scope>
    <source>
        <strain evidence="1">DSM 16973</strain>
    </source>
</reference>
<name>E0NUB1_9BACT</name>
<comment type="caution">
    <text evidence="1">The sequence shown here is derived from an EMBL/GenBank/DDBJ whole genome shotgun (WGS) entry which is preliminary data.</text>
</comment>
<sequence length="40" mass="4634">MLIAMWLITLCLLIIISYLKRNGIIPSPDLACNEWEILVF</sequence>
<dbReference type="BioCyc" id="PMAR862515-HMP:GMOO-1789-MONOMER"/>
<proteinExistence type="predicted"/>
<dbReference type="Proteomes" id="UP000004394">
    <property type="component" value="Unassembled WGS sequence"/>
</dbReference>
<dbReference type="EMBL" id="AEEI01000052">
    <property type="protein sequence ID" value="EFM01202.1"/>
    <property type="molecule type" value="Genomic_DNA"/>
</dbReference>
<dbReference type="STRING" id="862515.HMPREF0658_1764"/>
<accession>E0NUB1</accession>
<gene>
    <name evidence="1" type="ORF">HMPREF0658_1764</name>
</gene>
<dbReference type="AlphaFoldDB" id="E0NUB1"/>